<keyword evidence="16 20" id="KW-0961">Cell wall biogenesis/degradation</keyword>
<comment type="pathway">
    <text evidence="3 20">Glycan metabolism; plant cellulose biosynthesis.</text>
</comment>
<keyword evidence="11 20" id="KW-0862">Zinc</keyword>
<evidence type="ECO:0000256" key="3">
    <source>
        <dbReference type="ARBA" id="ARBA00004768"/>
    </source>
</evidence>
<evidence type="ECO:0000256" key="1">
    <source>
        <dbReference type="ARBA" id="ARBA00001936"/>
    </source>
</evidence>
<evidence type="ECO:0000256" key="2">
    <source>
        <dbReference type="ARBA" id="ARBA00004651"/>
    </source>
</evidence>
<evidence type="ECO:0000256" key="18">
    <source>
        <dbReference type="PIRSR" id="PIRSR605150-1"/>
    </source>
</evidence>
<dbReference type="GO" id="GO:0016760">
    <property type="term" value="F:cellulose synthase (UDP-forming) activity"/>
    <property type="evidence" value="ECO:0007669"/>
    <property type="project" value="UniProtKB-EC"/>
</dbReference>
<keyword evidence="8 20" id="KW-0812">Transmembrane</keyword>
<dbReference type="CDD" id="cd16617">
    <property type="entry name" value="mRING-HC-C4C4_CesA"/>
    <property type="match status" value="1"/>
</dbReference>
<dbReference type="GO" id="GO:0071555">
    <property type="term" value="P:cell wall organization"/>
    <property type="evidence" value="ECO:0007669"/>
    <property type="project" value="UniProtKB-KW"/>
</dbReference>
<dbReference type="EC" id="2.4.1.12" evidence="20"/>
<dbReference type="GO" id="GO:0005886">
    <property type="term" value="C:plasma membrane"/>
    <property type="evidence" value="ECO:0007669"/>
    <property type="project" value="UniProtKB-SubCell"/>
</dbReference>
<evidence type="ECO:0000256" key="21">
    <source>
        <dbReference type="SAM" id="MobiDB-lite"/>
    </source>
</evidence>
<feature type="domain" description="Cellulose synthase RING-type zinc finger" evidence="22">
    <location>
        <begin position="5"/>
        <end position="75"/>
    </location>
</feature>
<dbReference type="InterPro" id="IPR029044">
    <property type="entry name" value="Nucleotide-diphossugar_trans"/>
</dbReference>
<evidence type="ECO:0000256" key="11">
    <source>
        <dbReference type="ARBA" id="ARBA00022833"/>
    </source>
</evidence>
<gene>
    <name evidence="23" type="ORF">F2Q68_00017977</name>
</gene>
<dbReference type="SUPFAM" id="SSF53448">
    <property type="entry name" value="Nucleotide-diphospho-sugar transferases"/>
    <property type="match status" value="1"/>
</dbReference>
<evidence type="ECO:0000256" key="14">
    <source>
        <dbReference type="ARBA" id="ARBA00023136"/>
    </source>
</evidence>
<comment type="subcellular location">
    <subcellularLocation>
        <location evidence="2 20">Cell membrane</location>
        <topology evidence="2 20">Multi-pass membrane protein</topology>
    </subcellularLocation>
</comment>
<feature type="active site" evidence="18">
    <location>
        <position position="1156"/>
    </location>
</feature>
<evidence type="ECO:0000256" key="10">
    <source>
        <dbReference type="ARBA" id="ARBA00022771"/>
    </source>
</evidence>
<dbReference type="PANTHER" id="PTHR13301">
    <property type="entry name" value="X-BOX TRANSCRIPTION FACTOR-RELATED"/>
    <property type="match status" value="1"/>
</dbReference>
<feature type="region of interest" description="Disordered" evidence="21">
    <location>
        <begin position="1024"/>
        <end position="1065"/>
    </location>
</feature>
<evidence type="ECO:0000256" key="13">
    <source>
        <dbReference type="ARBA" id="ARBA00022989"/>
    </source>
</evidence>
<dbReference type="Gene3D" id="3.90.550.10">
    <property type="entry name" value="Spore Coat Polysaccharide Biosynthesis Protein SpsA, Chain A"/>
    <property type="match status" value="1"/>
</dbReference>
<evidence type="ECO:0000313" key="24">
    <source>
        <dbReference type="Proteomes" id="UP000712281"/>
    </source>
</evidence>
<feature type="compositionally biased region" description="Polar residues" evidence="21">
    <location>
        <begin position="594"/>
        <end position="608"/>
    </location>
</feature>
<evidence type="ECO:0000256" key="15">
    <source>
        <dbReference type="ARBA" id="ARBA00023211"/>
    </source>
</evidence>
<dbReference type="SUPFAM" id="SSF57850">
    <property type="entry name" value="RING/U-box"/>
    <property type="match status" value="2"/>
</dbReference>
<feature type="region of interest" description="Disordered" evidence="21">
    <location>
        <begin position="594"/>
        <end position="614"/>
    </location>
</feature>
<comment type="similarity">
    <text evidence="4 20">Belongs to the glycosyltransferase 2 family. Plant cellulose synthase subfamily.</text>
</comment>
<dbReference type="Proteomes" id="UP000712281">
    <property type="component" value="Unassembled WGS sequence"/>
</dbReference>
<evidence type="ECO:0000256" key="9">
    <source>
        <dbReference type="ARBA" id="ARBA00022723"/>
    </source>
</evidence>
<feature type="compositionally biased region" description="Polar residues" evidence="21">
    <location>
        <begin position="125"/>
        <end position="148"/>
    </location>
</feature>
<evidence type="ECO:0000256" key="19">
    <source>
        <dbReference type="PIRSR" id="PIRSR605150-2"/>
    </source>
</evidence>
<keyword evidence="15" id="KW-0464">Manganese</keyword>
<feature type="compositionally biased region" description="Low complexity" evidence="21">
    <location>
        <begin position="149"/>
        <end position="158"/>
    </location>
</feature>
<comment type="cofactor">
    <cofactor evidence="20">
        <name>Zn(2+)</name>
        <dbReference type="ChEBI" id="CHEBI:29105"/>
    </cofactor>
    <text evidence="20">Binds 2 Zn(2+) ions per subunit.</text>
</comment>
<evidence type="ECO:0000256" key="6">
    <source>
        <dbReference type="ARBA" id="ARBA00022676"/>
    </source>
</evidence>
<evidence type="ECO:0000256" key="17">
    <source>
        <dbReference type="ARBA" id="ARBA00048682"/>
    </source>
</evidence>
<feature type="binding site" evidence="19">
    <location>
        <position position="812"/>
    </location>
    <ligand>
        <name>UDP-alpha-D-glucose</name>
        <dbReference type="ChEBI" id="CHEBI:58885"/>
    </ligand>
</feature>
<comment type="caution">
    <text evidence="20">Lacks conserved residue(s) required for the propagation of feature annotation.</text>
</comment>
<dbReference type="GO" id="GO:0030244">
    <property type="term" value="P:cellulose biosynthetic process"/>
    <property type="evidence" value="ECO:0007669"/>
    <property type="project" value="UniProtKB-KW"/>
</dbReference>
<accession>A0A8S9HG34</accession>
<comment type="catalytic activity">
    <reaction evidence="17 20">
        <text>[(1-&gt;4)-beta-D-glucosyl](n) + UDP-alpha-D-glucose = [(1-&gt;4)-beta-D-glucosyl](n+1) + UDP + H(+)</text>
        <dbReference type="Rhea" id="RHEA:19929"/>
        <dbReference type="Rhea" id="RHEA-COMP:10033"/>
        <dbReference type="Rhea" id="RHEA-COMP:10034"/>
        <dbReference type="ChEBI" id="CHEBI:15378"/>
        <dbReference type="ChEBI" id="CHEBI:18246"/>
        <dbReference type="ChEBI" id="CHEBI:58223"/>
        <dbReference type="ChEBI" id="CHEBI:58885"/>
        <dbReference type="EC" id="2.4.1.12"/>
    </reaction>
</comment>
<feature type="region of interest" description="Disordered" evidence="21">
    <location>
        <begin position="107"/>
        <end position="165"/>
    </location>
</feature>
<keyword evidence="14 20" id="KW-0472">Membrane</keyword>
<dbReference type="Gene3D" id="3.30.40.10">
    <property type="entry name" value="Zinc/RING finger domain, C3HC4 (zinc finger)"/>
    <property type="match status" value="2"/>
</dbReference>
<keyword evidence="7 20" id="KW-0808">Transferase</keyword>
<feature type="binding site" evidence="19">
    <location>
        <position position="782"/>
    </location>
    <ligand>
        <name>UDP-alpha-D-glucose</name>
        <dbReference type="ChEBI" id="CHEBI:58885"/>
    </ligand>
</feature>
<dbReference type="Pfam" id="PF14569">
    <property type="entry name" value="zf-UDP"/>
    <property type="match status" value="1"/>
</dbReference>
<evidence type="ECO:0000256" key="16">
    <source>
        <dbReference type="ARBA" id="ARBA00023316"/>
    </source>
</evidence>
<feature type="transmembrane region" description="Helical" evidence="20">
    <location>
        <begin position="1235"/>
        <end position="1254"/>
    </location>
</feature>
<protein>
    <recommendedName>
        <fullName evidence="20">Cellulose synthase</fullName>
        <ecNumber evidence="20">2.4.1.12</ecNumber>
    </recommendedName>
</protein>
<dbReference type="GO" id="GO:0008270">
    <property type="term" value="F:zinc ion binding"/>
    <property type="evidence" value="ECO:0007669"/>
    <property type="project" value="UniProtKB-KW"/>
</dbReference>
<dbReference type="InterPro" id="IPR027934">
    <property type="entry name" value="CES_Znf_RING"/>
</dbReference>
<evidence type="ECO:0000256" key="5">
    <source>
        <dbReference type="ARBA" id="ARBA00022475"/>
    </source>
</evidence>
<keyword evidence="13 20" id="KW-1133">Transmembrane helix</keyword>
<keyword evidence="12 20" id="KW-0135">Cellulose biosynthesis</keyword>
<dbReference type="InterPro" id="IPR005150">
    <property type="entry name" value="Cellulose_synth"/>
</dbReference>
<keyword evidence="10 20" id="KW-0863">Zinc-finger</keyword>
<feature type="transmembrane region" description="Helical" evidence="20">
    <location>
        <begin position="1266"/>
        <end position="1284"/>
    </location>
</feature>
<evidence type="ECO:0000256" key="7">
    <source>
        <dbReference type="ARBA" id="ARBA00022679"/>
    </source>
</evidence>
<dbReference type="InterPro" id="IPR013083">
    <property type="entry name" value="Znf_RING/FYVE/PHD"/>
</dbReference>
<keyword evidence="6 20" id="KW-0328">Glycosyltransferase</keyword>
<organism evidence="23 24">
    <name type="scientific">Brassica cretica</name>
    <name type="common">Mustard</name>
    <dbReference type="NCBI Taxonomy" id="69181"/>
    <lineage>
        <taxon>Eukaryota</taxon>
        <taxon>Viridiplantae</taxon>
        <taxon>Streptophyta</taxon>
        <taxon>Embryophyta</taxon>
        <taxon>Tracheophyta</taxon>
        <taxon>Spermatophyta</taxon>
        <taxon>Magnoliopsida</taxon>
        <taxon>eudicotyledons</taxon>
        <taxon>Gunneridae</taxon>
        <taxon>Pentapetalae</taxon>
        <taxon>rosids</taxon>
        <taxon>malvids</taxon>
        <taxon>Brassicales</taxon>
        <taxon>Brassicaceae</taxon>
        <taxon>Brassiceae</taxon>
        <taxon>Brassica</taxon>
    </lineage>
</organism>
<proteinExistence type="inferred from homology"/>
<evidence type="ECO:0000259" key="22">
    <source>
        <dbReference type="Pfam" id="PF14569"/>
    </source>
</evidence>
<feature type="active site" evidence="18">
    <location>
        <position position="812"/>
    </location>
</feature>
<sequence>MSNSAGEQTCQICTENVGRAENGDPFVACDVCSFSVSRPCYEYERRYGNQSCPQCKNKYKRHKGSPAIPGDKDEDCFADDSASEFSYTENSQKEKISEGVLGWNLTRGKGKEIEPSDSDKEVPPNLNTRLTSRQEVSRESSAASLEGQSVSSTTAASRRTVDPVKDLGSTGLRNAAWRERVEGWKMKQENRFSPVRSQSASERGVYDFDATTNVSVDEALLNNEAARQPLSRKVSIRSSQINPYRLVITLRLIILCLFLHYRVTNPVPNAFGLWLVSVICEIWFAISWILDQFPKWFPVNRETYLDRLSLRYDRQGEPSQLAAVDIFVSTVDPLKEPPLVTANTVLSIMAVDYPVNKVSCYVSDDGAAMLSVESLAETSEFARKWVPFCKKYSIEPRAPEWYFALKVDYLNDKVHPSFVKDRRAMKREYERFKIRINALVSKAEKVPGEGWVMQDGTPWPGNNTRDHPGMIQLMSNSGEQTCQICSENVGRAENGDPFVACDVCSFSVCRPCYDLGSPAIPGDKDEDFFTGEDASEFSYTENSQKEKIPEGMLGWHLTHGKGKEVEHSVSDKEVPPNLNTRLISIQEVSGESSAASLEGQSVSSTISSGKRLPSPSRRIVDVAWKERVDVWKMKQENGFSPVRSQSASERGVYDFNATINDSVDEALLNEEAARLPLSRKVSIRSSHINPYRLVITLRLVILCLFLHYRVTNPVPNAFGLWLVSVICEIWFSISWILDQFPKWFPVNRETYLDRLSLRYDRAGEPSQLAAVDIFVSTVDPLKEPPLVTANTVLSIMAVDYPVDKVSCYVSDDGAATMLSFESLAETSEFARKWVPFCKKYSIEPRAPEWYFALKVDYLKDKVHPSFVKDRRAMKREYARFKIRINALVSKAEKVPGEGWVVQDGQNGGLDAEGNELPRLVRVSAVLTNGPFLLNLDCDHYINNSKALREAMCFLMDPDLGKQVCYVQFPQMFDGIDKNDRYANRNTVFFDINLRGFDGIQGPVYVGTGCVFNRTALYGYEPPVKPKHKRESVLSRLYGGSRKKGSKSKKGPDKKKSSKNSDSTVPVVNLGDIEEGVEAPALDDDKTLLMSQIRLEQRFGQSDIFVASTLMEHGGFPLYATPENLLKDAIHVISCGYEDTTEWGTEIGWIYGSVTEDILTGFKMHARGWRSIYCMPKLPAFKGSAPINLSDRLNQVLRWALGSIEILFSRHCPIWYGYGGRLKFLERFAYVNTTIYPITSIPLLMYCTLPAVCLFPNQFIIPEISSLASIWLLSLFLSIFATGVLEMRWSGVGIDEWWRNEQFWVIGGVSAHLFAVVQGLLKVLAGIDTNFTVTSKASDEDGDSAELYLIKMDDAFDPADDSADYKPCGSGCGYLLRAQQWVSDLGTSF</sequence>
<comment type="cofactor">
    <cofactor evidence="1">
        <name>Mn(2+)</name>
        <dbReference type="ChEBI" id="CHEBI:29035"/>
    </cofactor>
</comment>
<keyword evidence="9 20" id="KW-0479">Metal-binding</keyword>
<evidence type="ECO:0000256" key="8">
    <source>
        <dbReference type="ARBA" id="ARBA00022692"/>
    </source>
</evidence>
<evidence type="ECO:0000313" key="23">
    <source>
        <dbReference type="EMBL" id="KAF2555596.1"/>
    </source>
</evidence>
<feature type="transmembrane region" description="Helical" evidence="20">
    <location>
        <begin position="1304"/>
        <end position="1324"/>
    </location>
</feature>
<keyword evidence="5 20" id="KW-1003">Cell membrane</keyword>
<dbReference type="Pfam" id="PF03552">
    <property type="entry name" value="Cellulose_synt"/>
    <property type="match status" value="3"/>
</dbReference>
<feature type="binding site" evidence="19">
    <location>
        <position position="776"/>
    </location>
    <ligand>
        <name>UDP-alpha-D-glucose</name>
        <dbReference type="ChEBI" id="CHEBI:58885"/>
    </ligand>
</feature>
<feature type="binding site" evidence="19">
    <location>
        <position position="783"/>
    </location>
    <ligand>
        <name>UDP-alpha-D-glucose</name>
        <dbReference type="ChEBI" id="CHEBI:58885"/>
    </ligand>
</feature>
<evidence type="ECO:0000256" key="12">
    <source>
        <dbReference type="ARBA" id="ARBA00022916"/>
    </source>
</evidence>
<name>A0A8S9HG34_BRACR</name>
<feature type="compositionally biased region" description="Basic and acidic residues" evidence="21">
    <location>
        <begin position="109"/>
        <end position="122"/>
    </location>
</feature>
<evidence type="ECO:0000256" key="4">
    <source>
        <dbReference type="ARBA" id="ARBA00007548"/>
    </source>
</evidence>
<reference evidence="23" key="1">
    <citation type="submission" date="2019-12" db="EMBL/GenBank/DDBJ databases">
        <title>Genome sequencing and annotation of Brassica cretica.</title>
        <authorList>
            <person name="Studholme D.J."/>
            <person name="Sarris P.F."/>
        </authorList>
    </citation>
    <scope>NUCLEOTIDE SEQUENCE</scope>
    <source>
        <strain evidence="23">PFS-001/15</strain>
        <tissue evidence="23">Leaf</tissue>
    </source>
</reference>
<evidence type="ECO:0000256" key="20">
    <source>
        <dbReference type="RuleBase" id="RU361116"/>
    </source>
</evidence>
<comment type="caution">
    <text evidence="23">The sequence shown here is derived from an EMBL/GenBank/DDBJ whole genome shotgun (WGS) entry which is preliminary data.</text>
</comment>
<dbReference type="EMBL" id="QGKW02001940">
    <property type="protein sequence ID" value="KAF2555596.1"/>
    <property type="molecule type" value="Genomic_DNA"/>
</dbReference>